<dbReference type="EMBL" id="BLLK01000058">
    <property type="protein sequence ID" value="GFH57635.1"/>
    <property type="molecule type" value="Genomic_DNA"/>
</dbReference>
<dbReference type="PANTHER" id="PTHR10060:SF15">
    <property type="entry name" value="DEOXYRIBONUCLEASE TATDN1"/>
    <property type="match status" value="1"/>
</dbReference>
<evidence type="ECO:0000256" key="1">
    <source>
        <dbReference type="ARBA" id="ARBA00009275"/>
    </source>
</evidence>
<proteinExistence type="inferred from homology"/>
<keyword evidence="2" id="KW-0540">Nuclease</keyword>
<protein>
    <recommendedName>
        <fullName evidence="7">TatD related DNase</fullName>
    </recommendedName>
</protein>
<dbReference type="PANTHER" id="PTHR10060">
    <property type="entry name" value="TATD FAMILY DEOXYRIBONUCLEASE"/>
    <property type="match status" value="1"/>
</dbReference>
<evidence type="ECO:0000313" key="6">
    <source>
        <dbReference type="Proteomes" id="UP001054902"/>
    </source>
</evidence>
<dbReference type="PROSITE" id="PS01090">
    <property type="entry name" value="TATD_2"/>
    <property type="match status" value="1"/>
</dbReference>
<evidence type="ECO:0000313" key="5">
    <source>
        <dbReference type="EMBL" id="GFH57635.1"/>
    </source>
</evidence>
<keyword evidence="6" id="KW-1185">Reference proteome</keyword>
<dbReference type="GO" id="GO:0046872">
    <property type="term" value="F:metal ion binding"/>
    <property type="evidence" value="ECO:0007669"/>
    <property type="project" value="UniProtKB-KW"/>
</dbReference>
<name>A0AAD3HBM7_9STRA</name>
<evidence type="ECO:0000256" key="2">
    <source>
        <dbReference type="ARBA" id="ARBA00022722"/>
    </source>
</evidence>
<dbReference type="InterPro" id="IPR050891">
    <property type="entry name" value="TatD-type_Hydrolase"/>
</dbReference>
<keyword evidence="4" id="KW-0378">Hydrolase</keyword>
<evidence type="ECO:0008006" key="7">
    <source>
        <dbReference type="Google" id="ProtNLM"/>
    </source>
</evidence>
<evidence type="ECO:0000256" key="4">
    <source>
        <dbReference type="ARBA" id="ARBA00022801"/>
    </source>
</evidence>
<dbReference type="Gene3D" id="3.20.20.140">
    <property type="entry name" value="Metal-dependent hydrolases"/>
    <property type="match status" value="1"/>
</dbReference>
<dbReference type="Proteomes" id="UP001054902">
    <property type="component" value="Unassembled WGS sequence"/>
</dbReference>
<evidence type="ECO:0000256" key="3">
    <source>
        <dbReference type="ARBA" id="ARBA00022723"/>
    </source>
</evidence>
<dbReference type="SUPFAM" id="SSF51556">
    <property type="entry name" value="Metallo-dependent hydrolases"/>
    <property type="match status" value="1"/>
</dbReference>
<dbReference type="InterPro" id="IPR001130">
    <property type="entry name" value="TatD-like"/>
</dbReference>
<reference evidence="5 6" key="1">
    <citation type="journal article" date="2021" name="Sci. Rep.">
        <title>The genome of the diatom Chaetoceros tenuissimus carries an ancient integrated fragment of an extant virus.</title>
        <authorList>
            <person name="Hongo Y."/>
            <person name="Kimura K."/>
            <person name="Takaki Y."/>
            <person name="Yoshida Y."/>
            <person name="Baba S."/>
            <person name="Kobayashi G."/>
            <person name="Nagasaki K."/>
            <person name="Hano T."/>
            <person name="Tomaru Y."/>
        </authorList>
    </citation>
    <scope>NUCLEOTIDE SEQUENCE [LARGE SCALE GENOMIC DNA]</scope>
    <source>
        <strain evidence="5 6">NIES-3715</strain>
    </source>
</reference>
<accession>A0AAD3HBM7</accession>
<organism evidence="5 6">
    <name type="scientific">Chaetoceros tenuissimus</name>
    <dbReference type="NCBI Taxonomy" id="426638"/>
    <lineage>
        <taxon>Eukaryota</taxon>
        <taxon>Sar</taxon>
        <taxon>Stramenopiles</taxon>
        <taxon>Ochrophyta</taxon>
        <taxon>Bacillariophyta</taxon>
        <taxon>Coscinodiscophyceae</taxon>
        <taxon>Chaetocerotophycidae</taxon>
        <taxon>Chaetocerotales</taxon>
        <taxon>Chaetocerotaceae</taxon>
        <taxon>Chaetoceros</taxon>
    </lineage>
</organism>
<keyword evidence="3" id="KW-0479">Metal-binding</keyword>
<dbReference type="AlphaFoldDB" id="A0AAD3HBM7"/>
<dbReference type="InterPro" id="IPR032466">
    <property type="entry name" value="Metal_Hydrolase"/>
</dbReference>
<dbReference type="InterPro" id="IPR018228">
    <property type="entry name" value="DNase_TatD-rel_CS"/>
</dbReference>
<comment type="caution">
    <text evidence="5">The sequence shown here is derived from an EMBL/GenBank/DDBJ whole genome shotgun (WGS) entry which is preliminary data.</text>
</comment>
<comment type="similarity">
    <text evidence="1">Belongs to the metallo-dependent hydrolases superfamily. TatD-type hydrolase family.</text>
</comment>
<dbReference type="CDD" id="cd01310">
    <property type="entry name" value="TatD_DNAse"/>
    <property type="match status" value="1"/>
</dbReference>
<dbReference type="GO" id="GO:0005829">
    <property type="term" value="C:cytosol"/>
    <property type="evidence" value="ECO:0007669"/>
    <property type="project" value="TreeGrafter"/>
</dbReference>
<dbReference type="GO" id="GO:0008310">
    <property type="term" value="F:single-stranded DNA 3'-5' DNA exonuclease activity"/>
    <property type="evidence" value="ECO:0007669"/>
    <property type="project" value="TreeGrafter"/>
</dbReference>
<gene>
    <name evidence="5" type="ORF">CTEN210_14111</name>
</gene>
<sequence length="389" mass="44262">MKFPNCLFAVTSRNLIGAQINNSRILQKRSPLTTTRMASGTTESKYSGEGVQTFIADSKNPYPLIDVDCNLLHEDLTSLLQEETSFSNIDEHLRILKHPSTIAANIQSVFSPSSTIEEAEKFHQILLDNKSDIGIRMSVGVHPYHAEEDLTPDLEQDTKKRVEKLIKNDEGYITCIGEAGLDYSEGFPERKFQLPWFKLQLQLSKKYNLPLFIHERLAFEDTIALIDEEFPDAENNDYPPIIIHCFTGTQEECKMYVERGYFLSVSGYILKNGEGPEEVQACLRNGIIPLDKLMIETDAPYMGFNGSRDSYYQVEAAFNEDFQALNGKKRKRLLKGIYPNVPSSLPLVLEESVKLINEGRKERGEDEIEIGDAAELFYKISANFFRFQD</sequence>
<dbReference type="Pfam" id="PF01026">
    <property type="entry name" value="TatD_DNase"/>
    <property type="match status" value="1"/>
</dbReference>